<reference evidence="7" key="1">
    <citation type="submission" date="2020-08" db="EMBL/GenBank/DDBJ databases">
        <title>Multicomponent nature underlies the extraordinary mechanical properties of spider dragline silk.</title>
        <authorList>
            <person name="Kono N."/>
            <person name="Nakamura H."/>
            <person name="Mori M."/>
            <person name="Yoshida Y."/>
            <person name="Ohtoshi R."/>
            <person name="Malay A.D."/>
            <person name="Moran D.A.P."/>
            <person name="Tomita M."/>
            <person name="Numata K."/>
            <person name="Arakawa K."/>
        </authorList>
    </citation>
    <scope>NUCLEOTIDE SEQUENCE</scope>
</reference>
<dbReference type="OrthoDB" id="8116123at2759"/>
<evidence type="ECO:0000256" key="2">
    <source>
        <dbReference type="ARBA" id="ARBA00022737"/>
    </source>
</evidence>
<dbReference type="GO" id="GO:0005737">
    <property type="term" value="C:cytoplasm"/>
    <property type="evidence" value="ECO:0007669"/>
    <property type="project" value="TreeGrafter"/>
</dbReference>
<evidence type="ECO:0000256" key="4">
    <source>
        <dbReference type="PROSITE-ProRule" id="PRU00277"/>
    </source>
</evidence>
<comment type="catalytic activity">
    <reaction evidence="4">
        <text>[protein]-peptidylproline (omega=180) = [protein]-peptidylproline (omega=0)</text>
        <dbReference type="Rhea" id="RHEA:16237"/>
        <dbReference type="Rhea" id="RHEA-COMP:10747"/>
        <dbReference type="Rhea" id="RHEA-COMP:10748"/>
        <dbReference type="ChEBI" id="CHEBI:83833"/>
        <dbReference type="ChEBI" id="CHEBI:83834"/>
        <dbReference type="EC" id="5.2.1.8"/>
    </reaction>
</comment>
<feature type="domain" description="PPIase FKBP-type" evidence="6">
    <location>
        <begin position="101"/>
        <end position="190"/>
    </location>
</feature>
<dbReference type="PROSITE" id="PS50005">
    <property type="entry name" value="TPR"/>
    <property type="match status" value="1"/>
</dbReference>
<dbReference type="SMART" id="SM00028">
    <property type="entry name" value="TPR"/>
    <property type="match status" value="3"/>
</dbReference>
<dbReference type="InterPro" id="IPR042282">
    <property type="entry name" value="FKBP6/shu"/>
</dbReference>
<dbReference type="Gene3D" id="1.25.40.10">
    <property type="entry name" value="Tetratricopeptide repeat domain"/>
    <property type="match status" value="1"/>
</dbReference>
<comment type="similarity">
    <text evidence="1">Belongs to the FKBP6 family.</text>
</comment>
<dbReference type="EC" id="5.2.1.8" evidence="4"/>
<keyword evidence="4" id="KW-0697">Rotamase</keyword>
<dbReference type="InterPro" id="IPR001179">
    <property type="entry name" value="PPIase_FKBP_dom"/>
</dbReference>
<evidence type="ECO:0000313" key="7">
    <source>
        <dbReference type="EMBL" id="GFT62639.1"/>
    </source>
</evidence>
<dbReference type="Gene3D" id="3.10.50.40">
    <property type="match status" value="1"/>
</dbReference>
<dbReference type="Pfam" id="PF00254">
    <property type="entry name" value="FKBP_C"/>
    <property type="match status" value="1"/>
</dbReference>
<dbReference type="GO" id="GO:0007283">
    <property type="term" value="P:spermatogenesis"/>
    <property type="evidence" value="ECO:0007669"/>
    <property type="project" value="TreeGrafter"/>
</dbReference>
<dbReference type="EMBL" id="BMAW01114645">
    <property type="protein sequence ID" value="GFT62639.1"/>
    <property type="molecule type" value="Genomic_DNA"/>
</dbReference>
<name>A0A8X6PFS1_NEPPI</name>
<evidence type="ECO:0000313" key="8">
    <source>
        <dbReference type="Proteomes" id="UP000887013"/>
    </source>
</evidence>
<accession>A0A8X6PFS1</accession>
<dbReference type="InterPro" id="IPR046357">
    <property type="entry name" value="PPIase_dom_sf"/>
</dbReference>
<sequence length="446" mass="51887">MAQMFLNKEISVRDLVKGVEFEVDVENDHISDDSSDENFDDLLNGEEKFVSEYDVALKPRYVSGIIIPFNKLKEKMISITDDGLILKEVLVSTAGEVIPDKSIVYIHYEAYLDDRKEPFDSTRLRRKPYKFLLGDGNLISGLEIGIQTMKKGELSRIMVHPKYAFGEIGVPPRIPGNAEILYEVQIINFIVGKDAVDYEEMSTEDQKKAPFEKIVGIYHCNNQLATDFFRRKMYKSAIGRYRRITNLLQDIPVANEEEDEQRNDYLLKLYLNLSVCYLNVRNPQKALIYADLALKLNPNNVKGLYRMGRALCLTGSYNRAEHYLYLAQKHKPFDKSITLALKELEQKRKFHQDWEKMFCQKMFGSEETKPKSDIKFEEPDDFTFCIGEQIKEFLNSDEREYLFSSFFNERQLEVVKHFARKYNLAFVSKIVDGQKLNKVAKRNCPP</sequence>
<keyword evidence="3 5" id="KW-0802">TPR repeat</keyword>
<keyword evidence="8" id="KW-1185">Reference proteome</keyword>
<gene>
    <name evidence="7" type="primary">FKBP6</name>
    <name evidence="7" type="ORF">NPIL_84051</name>
</gene>
<feature type="repeat" description="TPR" evidence="5">
    <location>
        <begin position="267"/>
        <end position="300"/>
    </location>
</feature>
<dbReference type="GO" id="GO:0051879">
    <property type="term" value="F:Hsp90 protein binding"/>
    <property type="evidence" value="ECO:0007669"/>
    <property type="project" value="TreeGrafter"/>
</dbReference>
<protein>
    <recommendedName>
        <fullName evidence="4">peptidylprolyl isomerase</fullName>
        <ecNumber evidence="4">5.2.1.8</ecNumber>
    </recommendedName>
</protein>
<dbReference type="GO" id="GO:0003755">
    <property type="term" value="F:peptidyl-prolyl cis-trans isomerase activity"/>
    <property type="evidence" value="ECO:0007669"/>
    <property type="project" value="UniProtKB-KW"/>
</dbReference>
<keyword evidence="2" id="KW-0677">Repeat</keyword>
<keyword evidence="4 7" id="KW-0413">Isomerase</keyword>
<dbReference type="InterPro" id="IPR011990">
    <property type="entry name" value="TPR-like_helical_dom_sf"/>
</dbReference>
<comment type="caution">
    <text evidence="7">The sequence shown here is derived from an EMBL/GenBank/DDBJ whole genome shotgun (WGS) entry which is preliminary data.</text>
</comment>
<dbReference type="AlphaFoldDB" id="A0A8X6PFS1"/>
<dbReference type="PANTHER" id="PTHR46674">
    <property type="entry name" value="INACTIVE PEPTIDYL-PROLYL CIS-TRANS ISOMERASE FKBP6"/>
    <property type="match status" value="1"/>
</dbReference>
<dbReference type="Proteomes" id="UP000887013">
    <property type="component" value="Unassembled WGS sequence"/>
</dbReference>
<evidence type="ECO:0000256" key="3">
    <source>
        <dbReference type="ARBA" id="ARBA00022803"/>
    </source>
</evidence>
<dbReference type="GO" id="GO:0034587">
    <property type="term" value="P:piRNA processing"/>
    <property type="evidence" value="ECO:0007669"/>
    <property type="project" value="TreeGrafter"/>
</dbReference>
<evidence type="ECO:0000256" key="1">
    <source>
        <dbReference type="ARBA" id="ARBA00009648"/>
    </source>
</evidence>
<proteinExistence type="inferred from homology"/>
<dbReference type="SUPFAM" id="SSF54534">
    <property type="entry name" value="FKBP-like"/>
    <property type="match status" value="1"/>
</dbReference>
<evidence type="ECO:0000259" key="6">
    <source>
        <dbReference type="PROSITE" id="PS50059"/>
    </source>
</evidence>
<organism evidence="7 8">
    <name type="scientific">Nephila pilipes</name>
    <name type="common">Giant wood spider</name>
    <name type="synonym">Nephila maculata</name>
    <dbReference type="NCBI Taxonomy" id="299642"/>
    <lineage>
        <taxon>Eukaryota</taxon>
        <taxon>Metazoa</taxon>
        <taxon>Ecdysozoa</taxon>
        <taxon>Arthropoda</taxon>
        <taxon>Chelicerata</taxon>
        <taxon>Arachnida</taxon>
        <taxon>Araneae</taxon>
        <taxon>Araneomorphae</taxon>
        <taxon>Entelegynae</taxon>
        <taxon>Araneoidea</taxon>
        <taxon>Nephilidae</taxon>
        <taxon>Nephila</taxon>
    </lineage>
</organism>
<dbReference type="PANTHER" id="PTHR46674:SF1">
    <property type="entry name" value="INACTIVE PEPTIDYL-PROLYL CIS-TRANS ISOMERASE FKBP6"/>
    <property type="match status" value="1"/>
</dbReference>
<dbReference type="SUPFAM" id="SSF48452">
    <property type="entry name" value="TPR-like"/>
    <property type="match status" value="1"/>
</dbReference>
<evidence type="ECO:0000256" key="5">
    <source>
        <dbReference type="PROSITE-ProRule" id="PRU00339"/>
    </source>
</evidence>
<dbReference type="PROSITE" id="PS50059">
    <property type="entry name" value="FKBP_PPIASE"/>
    <property type="match status" value="1"/>
</dbReference>
<dbReference type="InterPro" id="IPR019734">
    <property type="entry name" value="TPR_rpt"/>
</dbReference>